<keyword evidence="4" id="KW-1185">Reference proteome</keyword>
<protein>
    <submittedName>
        <fullName evidence="3">4'-phosphopantetheinyl transferase domain superfamily</fullName>
    </submittedName>
</protein>
<feature type="domain" description="4'-phosphopantetheinyl transferase" evidence="1">
    <location>
        <begin position="189"/>
        <end position="301"/>
    </location>
</feature>
<dbReference type="AlphaFoldDB" id="A0A8T1ZRD6"/>
<feature type="domain" description="4'-phosphopantetheinyl transferase N-terminal" evidence="2">
    <location>
        <begin position="92"/>
        <end position="181"/>
    </location>
</feature>
<sequence>MRALSDARSMASKPLQRRFFFFFSSCGKKSPEKLPTNVSGLYLELMRTSVMSQIQRSFSIELPSLVPLQLPSRMETHLWYVVPEEVKSTSLLKQYSQLLSPSENDKVLRMRGDELQKNALLARTLVRTTIARYQTNNVVDPRTLMFKKNMYGKPEVDWQNYKNCDNPPLHFNISHTDSLIACGVTVHVPVGIDLEDKERKIKHDVLPLAKRFYSADEVKFLSNIADPEVQRKEFIKLWTLKEAYVKALGKGFSAAPFNTFTIQSKAGTTGGYNLCKEKTKKCNGEWKFGLLELADSHYAAICIEDEQASGGGEAPLRVIVRKTIPFVEDELISESRFL</sequence>
<dbReference type="InterPro" id="IPR055066">
    <property type="entry name" value="AASDHPPT_N"/>
</dbReference>
<evidence type="ECO:0000259" key="2">
    <source>
        <dbReference type="Pfam" id="PF22624"/>
    </source>
</evidence>
<dbReference type="GO" id="GO:0008897">
    <property type="term" value="F:holo-[acyl-carrier-protein] synthase activity"/>
    <property type="evidence" value="ECO:0007669"/>
    <property type="project" value="InterPro"/>
</dbReference>
<keyword evidence="3" id="KW-0808">Transferase</keyword>
<evidence type="ECO:0000259" key="1">
    <source>
        <dbReference type="Pfam" id="PF01648"/>
    </source>
</evidence>
<dbReference type="PANTHER" id="PTHR12215">
    <property type="entry name" value="PHOSPHOPANTETHEINE TRANSFERASE"/>
    <property type="match status" value="1"/>
</dbReference>
<dbReference type="PANTHER" id="PTHR12215:SF15">
    <property type="entry name" value="4'-PHOSPHOPANTETHEINYL TRANSFERASE SUPERFAMILY-RELATED"/>
    <property type="match status" value="1"/>
</dbReference>
<dbReference type="EMBL" id="JAEFBJ010000010">
    <property type="protein sequence ID" value="KAG7563349.1"/>
    <property type="molecule type" value="Genomic_DNA"/>
</dbReference>
<evidence type="ECO:0000313" key="3">
    <source>
        <dbReference type="EMBL" id="KAG7563348.1"/>
    </source>
</evidence>
<dbReference type="InterPro" id="IPR050559">
    <property type="entry name" value="P-Pant_transferase_sf"/>
</dbReference>
<dbReference type="GO" id="GO:0005829">
    <property type="term" value="C:cytosol"/>
    <property type="evidence" value="ECO:0007669"/>
    <property type="project" value="TreeGrafter"/>
</dbReference>
<accession>A0A8T1ZRD6</accession>
<reference evidence="3 4" key="1">
    <citation type="submission" date="2020-12" db="EMBL/GenBank/DDBJ databases">
        <title>Concerted genomic and epigenomic changes stabilize Arabidopsis allopolyploids.</title>
        <authorList>
            <person name="Chen Z."/>
        </authorList>
    </citation>
    <scope>NUCLEOTIDE SEQUENCE [LARGE SCALE GENOMIC DNA]</scope>
    <source>
        <strain evidence="3">As9502</strain>
        <tissue evidence="3">Leaf</tissue>
    </source>
</reference>
<organism evidence="3 4">
    <name type="scientific">Arabidopsis suecica</name>
    <name type="common">Swedish thale-cress</name>
    <name type="synonym">Cardaminopsis suecica</name>
    <dbReference type="NCBI Taxonomy" id="45249"/>
    <lineage>
        <taxon>Eukaryota</taxon>
        <taxon>Viridiplantae</taxon>
        <taxon>Streptophyta</taxon>
        <taxon>Embryophyta</taxon>
        <taxon>Tracheophyta</taxon>
        <taxon>Spermatophyta</taxon>
        <taxon>Magnoliopsida</taxon>
        <taxon>eudicotyledons</taxon>
        <taxon>Gunneridae</taxon>
        <taxon>Pentapetalae</taxon>
        <taxon>rosids</taxon>
        <taxon>malvids</taxon>
        <taxon>Brassicales</taxon>
        <taxon>Brassicaceae</taxon>
        <taxon>Camelineae</taxon>
        <taxon>Arabidopsis</taxon>
    </lineage>
</organism>
<dbReference type="FunFam" id="3.90.470.20:FF:000011">
    <property type="entry name" value="Os08g0243100 protein"/>
    <property type="match status" value="1"/>
</dbReference>
<comment type="caution">
    <text evidence="3">The sequence shown here is derived from an EMBL/GenBank/DDBJ whole genome shotgun (WGS) entry which is preliminary data.</text>
</comment>
<dbReference type="FunFam" id="3.90.470.20:FF:000010">
    <property type="entry name" value="L-aminoadipate-semialdehyde dehydrogenase-phosphopantetheinyl transferase"/>
    <property type="match status" value="1"/>
</dbReference>
<dbReference type="GO" id="GO:0019878">
    <property type="term" value="P:lysine biosynthetic process via aminoadipic acid"/>
    <property type="evidence" value="ECO:0007669"/>
    <property type="project" value="TreeGrafter"/>
</dbReference>
<dbReference type="OrthoDB" id="26719at2759"/>
<dbReference type="EMBL" id="JAEFBJ010000010">
    <property type="protein sequence ID" value="KAG7563350.1"/>
    <property type="molecule type" value="Genomic_DNA"/>
</dbReference>
<dbReference type="EMBL" id="JAEFBJ010000010">
    <property type="protein sequence ID" value="KAG7563347.1"/>
    <property type="molecule type" value="Genomic_DNA"/>
</dbReference>
<dbReference type="Proteomes" id="UP000694251">
    <property type="component" value="Chromosome 10"/>
</dbReference>
<evidence type="ECO:0000313" key="4">
    <source>
        <dbReference type="Proteomes" id="UP000694251"/>
    </source>
</evidence>
<dbReference type="GO" id="GO:0000287">
    <property type="term" value="F:magnesium ion binding"/>
    <property type="evidence" value="ECO:0007669"/>
    <property type="project" value="InterPro"/>
</dbReference>
<dbReference type="Pfam" id="PF01648">
    <property type="entry name" value="ACPS"/>
    <property type="match status" value="1"/>
</dbReference>
<dbReference type="Pfam" id="PF22624">
    <property type="entry name" value="AASDHPPT_N"/>
    <property type="match status" value="1"/>
</dbReference>
<dbReference type="EMBL" id="JAEFBJ010000010">
    <property type="protein sequence ID" value="KAG7563348.1"/>
    <property type="molecule type" value="Genomic_DNA"/>
</dbReference>
<name>A0A8T1ZRD6_ARASU</name>
<gene>
    <name evidence="3" type="ORF">ISN44_As10g001650</name>
</gene>
<dbReference type="InterPro" id="IPR008278">
    <property type="entry name" value="4-PPantetheinyl_Trfase_dom"/>
</dbReference>
<proteinExistence type="predicted"/>